<keyword evidence="7 8" id="KW-0472">Membrane</keyword>
<keyword evidence="3 8" id="KW-1003">Cell membrane</keyword>
<dbReference type="InterPro" id="IPR003352">
    <property type="entry name" value="PTS_EIIC"/>
</dbReference>
<sequence>MNSQKFMNFMQKNILPVAVKIGEQRHLVALRDAFIGTMPVVMTGSIAVLLNAFLVDVPDQFGLTWITEKFQWFVDINNLIFQGSLAIVSLLFVFSLGSNIAKSYNTERLSGGLIALAAFAISIGKSMTQSFTLDSKLSTDVTNAINKVAGLNTDGNNLLVTINGLLPGNQISSRGYFTAIIIGFFASIIFCKLMNKNWTIKLPDTVPPAIATPFLAIIPGFIALYSVGILTYIFNKVTGELLIDWVYKVLQTPLLGLSQSYLAVLLVAVLTQLFWFFGIHGGNVMAPIMEGVFGVALIANMEAFQAHQPLPYLWTSVSFGSFVWYATLGLLIAIFWQSKNSHYREVAKLGILPVMFNIGEPVMYGLPTVLNPLLFIPFLLAPAVMTTVSYFATSLGLVAPVTQNVTWVMPPVLYGFFATGFDWKAIILSLVDIFLATIIYLPFVKLADREEFEK</sequence>
<dbReference type="PANTHER" id="PTHR33989">
    <property type="match status" value="1"/>
</dbReference>
<dbReference type="GO" id="GO:1902815">
    <property type="term" value="P:N,N'-diacetylchitobiose import"/>
    <property type="evidence" value="ECO:0007669"/>
    <property type="project" value="TreeGrafter"/>
</dbReference>
<dbReference type="PIRSF" id="PIRSF006351">
    <property type="entry name" value="PTS_EIIC-Cellobiose"/>
    <property type="match status" value="1"/>
</dbReference>
<dbReference type="InterPro" id="IPR004501">
    <property type="entry name" value="PTS_EIIC_3"/>
</dbReference>
<keyword evidence="6" id="KW-1133">Transmembrane helix</keyword>
<name>A0AAD1YDL3_9CLOT</name>
<dbReference type="PROSITE" id="PS51105">
    <property type="entry name" value="PTS_EIIC_TYPE_3"/>
    <property type="match status" value="1"/>
</dbReference>
<dbReference type="InterPro" id="IPR004796">
    <property type="entry name" value="PTS_IIC_cello"/>
</dbReference>
<keyword evidence="2 8" id="KW-0813">Transport</keyword>
<dbReference type="PANTHER" id="PTHR33989:SF4">
    <property type="entry name" value="PTS SYSTEM N,N'-DIACETYLCHITOBIOSE-SPECIFIC EIIC COMPONENT"/>
    <property type="match status" value="1"/>
</dbReference>
<dbReference type="AlphaFoldDB" id="A0AAD1YDL3"/>
<evidence type="ECO:0000313" key="9">
    <source>
        <dbReference type="EMBL" id="CAI3550564.1"/>
    </source>
</evidence>
<evidence type="ECO:0000256" key="7">
    <source>
        <dbReference type="ARBA" id="ARBA00023136"/>
    </source>
</evidence>
<gene>
    <name evidence="9" type="ORF">CNEO2_180025</name>
</gene>
<keyword evidence="5" id="KW-0812">Transmembrane</keyword>
<comment type="caution">
    <text evidence="9">The sequence shown here is derived from an EMBL/GenBank/DDBJ whole genome shotgun (WGS) entry which is preliminary data.</text>
</comment>
<dbReference type="NCBIfam" id="TIGR00410">
    <property type="entry name" value="lacE"/>
    <property type="match status" value="1"/>
</dbReference>
<comment type="function">
    <text evidence="8">The phosphoenolpyruvate-dependent sugar phosphotransferase system (PTS), a major carbohydrate active -transport system, catalyzes the phosphorylation of incoming sugar substrates concomitant with their translocation across the cell membrane.</text>
</comment>
<dbReference type="Proteomes" id="UP001189143">
    <property type="component" value="Unassembled WGS sequence"/>
</dbReference>
<protein>
    <recommendedName>
        <fullName evidence="8">Permease IIC component</fullName>
    </recommendedName>
</protein>
<dbReference type="GO" id="GO:0005886">
    <property type="term" value="C:plasma membrane"/>
    <property type="evidence" value="ECO:0007669"/>
    <property type="project" value="UniProtKB-SubCell"/>
</dbReference>
<dbReference type="GO" id="GO:0008982">
    <property type="term" value="F:protein-N(PI)-phosphohistidine-sugar phosphotransferase activity"/>
    <property type="evidence" value="ECO:0007669"/>
    <property type="project" value="UniProtKB-UniRule"/>
</dbReference>
<keyword evidence="4 8" id="KW-0762">Sugar transport</keyword>
<evidence type="ECO:0000256" key="4">
    <source>
        <dbReference type="ARBA" id="ARBA00022597"/>
    </source>
</evidence>
<organism evidence="9 10">
    <name type="scientific">Clostridium neonatale</name>
    <dbReference type="NCBI Taxonomy" id="137838"/>
    <lineage>
        <taxon>Bacteria</taxon>
        <taxon>Bacillati</taxon>
        <taxon>Bacillota</taxon>
        <taxon>Clostridia</taxon>
        <taxon>Eubacteriales</taxon>
        <taxon>Clostridiaceae</taxon>
        <taxon>Clostridium</taxon>
    </lineage>
</organism>
<evidence type="ECO:0000256" key="3">
    <source>
        <dbReference type="ARBA" id="ARBA00022475"/>
    </source>
</evidence>
<evidence type="ECO:0000256" key="6">
    <source>
        <dbReference type="ARBA" id="ARBA00022989"/>
    </source>
</evidence>
<dbReference type="Pfam" id="PF02378">
    <property type="entry name" value="PTS_EIIC"/>
    <property type="match status" value="1"/>
</dbReference>
<evidence type="ECO:0000256" key="1">
    <source>
        <dbReference type="ARBA" id="ARBA00004651"/>
    </source>
</evidence>
<dbReference type="RefSeq" id="WP_230140811.1">
    <property type="nucleotide sequence ID" value="NZ_CAKJVF010000065.1"/>
</dbReference>
<proteinExistence type="predicted"/>
<reference evidence="9" key="1">
    <citation type="submission" date="2022-10" db="EMBL/GenBank/DDBJ databases">
        <authorList>
            <person name="Aires J."/>
            <person name="Mesa V."/>
        </authorList>
    </citation>
    <scope>NUCLEOTIDE SEQUENCE</scope>
    <source>
        <strain evidence="9">Clostridium neonatale JD116</strain>
    </source>
</reference>
<comment type="subcellular location">
    <subcellularLocation>
        <location evidence="1">Cell membrane</location>
        <topology evidence="1">Multi-pass membrane protein</topology>
    </subcellularLocation>
</comment>
<evidence type="ECO:0000256" key="5">
    <source>
        <dbReference type="ARBA" id="ARBA00022692"/>
    </source>
</evidence>
<dbReference type="InterPro" id="IPR051088">
    <property type="entry name" value="PTS_Sugar-EIIC/EIIB"/>
</dbReference>
<evidence type="ECO:0000256" key="8">
    <source>
        <dbReference type="PIRNR" id="PIRNR006351"/>
    </source>
</evidence>
<evidence type="ECO:0000256" key="2">
    <source>
        <dbReference type="ARBA" id="ARBA00022448"/>
    </source>
</evidence>
<dbReference type="GO" id="GO:0009401">
    <property type="term" value="P:phosphoenolpyruvate-dependent sugar phosphotransferase system"/>
    <property type="evidence" value="ECO:0007669"/>
    <property type="project" value="InterPro"/>
</dbReference>
<dbReference type="EMBL" id="CAMTCP010000099">
    <property type="protein sequence ID" value="CAI3550564.1"/>
    <property type="molecule type" value="Genomic_DNA"/>
</dbReference>
<accession>A0AAD1YDL3</accession>
<evidence type="ECO:0000313" key="10">
    <source>
        <dbReference type="Proteomes" id="UP001189143"/>
    </source>
</evidence>